<evidence type="ECO:0000256" key="2">
    <source>
        <dbReference type="SAM" id="SignalP"/>
    </source>
</evidence>
<proteinExistence type="predicted"/>
<reference evidence="3 4" key="1">
    <citation type="journal article" date="2015" name="Appl. Environ. Microbiol.">
        <title>Aerobic and Anaerobic Thiosulfate Oxidation by a Cold-Adapted, Subglacial Chemoautotroph.</title>
        <authorList>
            <person name="Harrold Z.R."/>
            <person name="Skidmore M.L."/>
            <person name="Hamilton T.L."/>
            <person name="Desch L."/>
            <person name="Amada K."/>
            <person name="van Gelder W."/>
            <person name="Glover K."/>
            <person name="Roden E.E."/>
            <person name="Boyd E.S."/>
        </authorList>
    </citation>
    <scope>NUCLEOTIDE SEQUENCE [LARGE SCALE GENOMIC DNA]</scope>
    <source>
        <strain evidence="3 4">RG</strain>
    </source>
</reference>
<evidence type="ECO:0000256" key="1">
    <source>
        <dbReference type="SAM" id="MobiDB-lite"/>
    </source>
</evidence>
<evidence type="ECO:0000313" key="4">
    <source>
        <dbReference type="Proteomes" id="UP000064243"/>
    </source>
</evidence>
<protein>
    <recommendedName>
        <fullName evidence="5">Low-complexity protein</fullName>
    </recommendedName>
</protein>
<evidence type="ECO:0000313" key="3">
    <source>
        <dbReference type="EMBL" id="KVW92776.1"/>
    </source>
</evidence>
<feature type="chain" id="PRO_5007161790" description="Low-complexity protein" evidence="2">
    <location>
        <begin position="28"/>
        <end position="105"/>
    </location>
</feature>
<evidence type="ECO:0008006" key="5">
    <source>
        <dbReference type="Google" id="ProtNLM"/>
    </source>
</evidence>
<dbReference type="Proteomes" id="UP000064243">
    <property type="component" value="Unassembled WGS sequence"/>
</dbReference>
<dbReference type="PATRIC" id="fig|36861.3.peg.2956"/>
<name>A0A119CTU9_THIDE</name>
<feature type="region of interest" description="Disordered" evidence="1">
    <location>
        <begin position="49"/>
        <end position="105"/>
    </location>
</feature>
<sequence>MSRKSLIAAAVGTAFVASMTAAPIASAAGNPFALSGLTTGYQVADNHAEMKPTDKKMPEGKCGEGKCGATKKDAKATEMKPSDKKMPEGKCGEGKCGATKPAPKK</sequence>
<dbReference type="EMBL" id="LDUG01000053">
    <property type="protein sequence ID" value="KVW92776.1"/>
    <property type="molecule type" value="Genomic_DNA"/>
</dbReference>
<keyword evidence="4" id="KW-1185">Reference proteome</keyword>
<dbReference type="OrthoDB" id="8537207at2"/>
<accession>A0A119CTU9</accession>
<keyword evidence="2" id="KW-0732">Signal</keyword>
<organism evidence="3 4">
    <name type="scientific">Thiobacillus denitrificans</name>
    <dbReference type="NCBI Taxonomy" id="36861"/>
    <lineage>
        <taxon>Bacteria</taxon>
        <taxon>Pseudomonadati</taxon>
        <taxon>Pseudomonadota</taxon>
        <taxon>Betaproteobacteria</taxon>
        <taxon>Nitrosomonadales</taxon>
        <taxon>Thiobacillaceae</taxon>
        <taxon>Thiobacillus</taxon>
    </lineage>
</organism>
<feature type="signal peptide" evidence="2">
    <location>
        <begin position="1"/>
        <end position="27"/>
    </location>
</feature>
<gene>
    <name evidence="3" type="ORF">ABW22_15520</name>
</gene>
<dbReference type="RefSeq" id="WP_059758931.1">
    <property type="nucleotide sequence ID" value="NZ_LDUG01000053.1"/>
</dbReference>
<dbReference type="AlphaFoldDB" id="A0A119CTU9"/>
<feature type="compositionally biased region" description="Basic and acidic residues" evidence="1">
    <location>
        <begin position="49"/>
        <end position="93"/>
    </location>
</feature>
<comment type="caution">
    <text evidence="3">The sequence shown here is derived from an EMBL/GenBank/DDBJ whole genome shotgun (WGS) entry which is preliminary data.</text>
</comment>